<keyword evidence="4 10" id="KW-0732">Signal</keyword>
<evidence type="ECO:0000256" key="9">
    <source>
        <dbReference type="SAM" id="Phobius"/>
    </source>
</evidence>
<keyword evidence="3" id="KW-0336">GPI-anchor</keyword>
<dbReference type="EMBL" id="CABFNQ020000539">
    <property type="protein sequence ID" value="CAH0018641.1"/>
    <property type="molecule type" value="Genomic_DNA"/>
</dbReference>
<feature type="domain" description="Copper acquisition factor BIM1-like" evidence="11">
    <location>
        <begin position="27"/>
        <end position="175"/>
    </location>
</feature>
<comment type="subcellular location">
    <subcellularLocation>
        <location evidence="1">Cell membrane</location>
        <topology evidence="1">Lipid-anchor</topology>
        <topology evidence="1">GPI-anchor</topology>
    </subcellularLocation>
</comment>
<keyword evidence="5 9" id="KW-0472">Membrane</keyword>
<comment type="caution">
    <text evidence="12">The sequence shown here is derived from an EMBL/GenBank/DDBJ whole genome shotgun (WGS) entry which is preliminary data.</text>
</comment>
<dbReference type="PANTHER" id="PTHR34992:SF5">
    <property type="entry name" value="ANCHORED PROTEIN, PUTATIVE (AFU_ORTHOLOGUE AFUA_6G02800)-RELATED"/>
    <property type="match status" value="1"/>
</dbReference>
<evidence type="ECO:0000256" key="7">
    <source>
        <dbReference type="ARBA" id="ARBA00023288"/>
    </source>
</evidence>
<evidence type="ECO:0000256" key="3">
    <source>
        <dbReference type="ARBA" id="ARBA00022622"/>
    </source>
</evidence>
<organism evidence="12 13">
    <name type="scientific">Clonostachys rhizophaga</name>
    <dbReference type="NCBI Taxonomy" id="160324"/>
    <lineage>
        <taxon>Eukaryota</taxon>
        <taxon>Fungi</taxon>
        <taxon>Dikarya</taxon>
        <taxon>Ascomycota</taxon>
        <taxon>Pezizomycotina</taxon>
        <taxon>Sordariomycetes</taxon>
        <taxon>Hypocreomycetidae</taxon>
        <taxon>Hypocreales</taxon>
        <taxon>Bionectriaceae</taxon>
        <taxon>Clonostachys</taxon>
    </lineage>
</organism>
<dbReference type="Pfam" id="PF20238">
    <property type="entry name" value="BIM1-like_dom"/>
    <property type="match status" value="1"/>
</dbReference>
<feature type="chain" id="PRO_5040130832" description="Copper acquisition factor BIM1-like domain-containing protein" evidence="10">
    <location>
        <begin position="20"/>
        <end position="291"/>
    </location>
</feature>
<keyword evidence="13" id="KW-1185">Reference proteome</keyword>
<evidence type="ECO:0000313" key="12">
    <source>
        <dbReference type="EMBL" id="CAH0018641.1"/>
    </source>
</evidence>
<dbReference type="CDD" id="cd12087">
    <property type="entry name" value="TM_EGFR-like"/>
    <property type="match status" value="1"/>
</dbReference>
<dbReference type="OrthoDB" id="2587363at2759"/>
<feature type="signal peptide" evidence="10">
    <location>
        <begin position="1"/>
        <end position="19"/>
    </location>
</feature>
<feature type="transmembrane region" description="Helical" evidence="9">
    <location>
        <begin position="230"/>
        <end position="253"/>
    </location>
</feature>
<feature type="region of interest" description="Disordered" evidence="8">
    <location>
        <begin position="197"/>
        <end position="223"/>
    </location>
</feature>
<keyword evidence="6" id="KW-0325">Glycoprotein</keyword>
<keyword evidence="9" id="KW-0812">Transmembrane</keyword>
<proteinExistence type="predicted"/>
<gene>
    <name evidence="12" type="ORF">CRHIZ90672A_00017467</name>
</gene>
<evidence type="ECO:0000259" key="11">
    <source>
        <dbReference type="Pfam" id="PF20238"/>
    </source>
</evidence>
<evidence type="ECO:0000256" key="4">
    <source>
        <dbReference type="ARBA" id="ARBA00022729"/>
    </source>
</evidence>
<evidence type="ECO:0000256" key="1">
    <source>
        <dbReference type="ARBA" id="ARBA00004609"/>
    </source>
</evidence>
<evidence type="ECO:0000313" key="13">
    <source>
        <dbReference type="Proteomes" id="UP000696573"/>
    </source>
</evidence>
<dbReference type="CDD" id="cd21176">
    <property type="entry name" value="LPMO_auxiliary-like"/>
    <property type="match status" value="1"/>
</dbReference>
<dbReference type="InterPro" id="IPR046936">
    <property type="entry name" value="BIM1-like"/>
</dbReference>
<evidence type="ECO:0000256" key="6">
    <source>
        <dbReference type="ARBA" id="ARBA00023180"/>
    </source>
</evidence>
<sequence length="291" mass="30853">MFSKSVTAGLVLLASIASGQEPKYKNMGPAAFMWPPDRVWSGDTDNTAPCGSVASPNNSNRTDFPLDKGQVALVAQDESYDIQLSVAYMADPKSNSDFKVITTPEQFREMDLGHTCVPVGDIPDYVKSGDYATFQIKYIADFDKPENQTFYACTDVKFVEEKAFTISIPCFNATEPDADDEAGPGFDYHSSVSVTSAAPTSTATGSSNSGSDSSKDGSSSSGGGGLSKGAIAGIVVGSVAGVAIIALAAIFLYRRRLQKNRVVRQQKFEQGVEGAVGKDSTSNNSVRMNNL</sequence>
<keyword evidence="7" id="KW-0449">Lipoprotein</keyword>
<accession>A0A9N9V805</accession>
<dbReference type="Proteomes" id="UP000696573">
    <property type="component" value="Unassembled WGS sequence"/>
</dbReference>
<keyword evidence="9" id="KW-1133">Transmembrane helix</keyword>
<protein>
    <recommendedName>
        <fullName evidence="11">Copper acquisition factor BIM1-like domain-containing protein</fullName>
    </recommendedName>
</protein>
<evidence type="ECO:0000256" key="2">
    <source>
        <dbReference type="ARBA" id="ARBA00022475"/>
    </source>
</evidence>
<feature type="compositionally biased region" description="Polar residues" evidence="8">
    <location>
        <begin position="279"/>
        <end position="291"/>
    </location>
</feature>
<name>A0A9N9V805_9HYPO</name>
<feature type="region of interest" description="Disordered" evidence="8">
    <location>
        <begin position="271"/>
        <end position="291"/>
    </location>
</feature>
<feature type="compositionally biased region" description="Low complexity" evidence="8">
    <location>
        <begin position="197"/>
        <end position="219"/>
    </location>
</feature>
<dbReference type="GO" id="GO:0098552">
    <property type="term" value="C:side of membrane"/>
    <property type="evidence" value="ECO:0007669"/>
    <property type="project" value="UniProtKB-KW"/>
</dbReference>
<dbReference type="InterPro" id="IPR046530">
    <property type="entry name" value="BIM1-like_dom"/>
</dbReference>
<evidence type="ECO:0000256" key="5">
    <source>
        <dbReference type="ARBA" id="ARBA00023136"/>
    </source>
</evidence>
<keyword evidence="2" id="KW-1003">Cell membrane</keyword>
<evidence type="ECO:0000256" key="10">
    <source>
        <dbReference type="SAM" id="SignalP"/>
    </source>
</evidence>
<dbReference type="GO" id="GO:0005886">
    <property type="term" value="C:plasma membrane"/>
    <property type="evidence" value="ECO:0007669"/>
    <property type="project" value="UniProtKB-SubCell"/>
</dbReference>
<dbReference type="AlphaFoldDB" id="A0A9N9V805"/>
<dbReference type="PANTHER" id="PTHR34992">
    <property type="entry name" value="HYPHAL ANASTAMOSIS-7 PROTEIN"/>
    <property type="match status" value="1"/>
</dbReference>
<reference evidence="12" key="1">
    <citation type="submission" date="2021-10" db="EMBL/GenBank/DDBJ databases">
        <authorList>
            <person name="Piombo E."/>
        </authorList>
    </citation>
    <scope>NUCLEOTIDE SEQUENCE</scope>
</reference>
<evidence type="ECO:0000256" key="8">
    <source>
        <dbReference type="SAM" id="MobiDB-lite"/>
    </source>
</evidence>